<feature type="region of interest" description="Disordered" evidence="1">
    <location>
        <begin position="1"/>
        <end position="65"/>
    </location>
</feature>
<reference evidence="2 3" key="1">
    <citation type="journal article" date="2014" name="Int. J. Syst. Evol. Microbiol.">
        <title>Streptomyces hoynatensis sp. nov., isolated from deep marine sediment.</title>
        <authorList>
            <person name="Veyisoglu A."/>
            <person name="Sahin N."/>
        </authorList>
    </citation>
    <scope>NUCLEOTIDE SEQUENCE [LARGE SCALE GENOMIC DNA]</scope>
    <source>
        <strain evidence="2 3">KCTC 29097</strain>
    </source>
</reference>
<keyword evidence="3" id="KW-1185">Reference proteome</keyword>
<dbReference type="Pfam" id="PF11387">
    <property type="entry name" value="DUF2795"/>
    <property type="match status" value="1"/>
</dbReference>
<dbReference type="AlphaFoldDB" id="A0A3A9Z1T3"/>
<gene>
    <name evidence="2" type="ORF">D7294_12250</name>
</gene>
<feature type="compositionally biased region" description="Acidic residues" evidence="1">
    <location>
        <begin position="36"/>
        <end position="48"/>
    </location>
</feature>
<sequence length="132" mass="14808">MQQRGNSRLNVHRDDEMKHELQGMLRGDHPTRAEEWNDPEPGADDDPALAEGPVPPRGSAGVQEAEDEAFRFELARHLPRTLFPAKRRTLLRALFATRAPDGLVETVRELPINRSFANVQEVAAALGRRPRA</sequence>
<dbReference type="OrthoDB" id="5519961at2"/>
<evidence type="ECO:0000313" key="3">
    <source>
        <dbReference type="Proteomes" id="UP000272474"/>
    </source>
</evidence>
<dbReference type="Proteomes" id="UP000272474">
    <property type="component" value="Unassembled WGS sequence"/>
</dbReference>
<name>A0A3A9Z1T3_9ACTN</name>
<dbReference type="RefSeq" id="WP_120678755.1">
    <property type="nucleotide sequence ID" value="NZ_RBAL01000006.1"/>
</dbReference>
<feature type="compositionally biased region" description="Basic and acidic residues" evidence="1">
    <location>
        <begin position="11"/>
        <end position="35"/>
    </location>
</feature>
<accession>A0A3A9Z1T3</accession>
<evidence type="ECO:0000256" key="1">
    <source>
        <dbReference type="SAM" id="MobiDB-lite"/>
    </source>
</evidence>
<comment type="caution">
    <text evidence="2">The sequence shown here is derived from an EMBL/GenBank/DDBJ whole genome shotgun (WGS) entry which is preliminary data.</text>
</comment>
<dbReference type="InterPro" id="IPR021527">
    <property type="entry name" value="DUF2795"/>
</dbReference>
<evidence type="ECO:0000313" key="2">
    <source>
        <dbReference type="EMBL" id="RKN42218.1"/>
    </source>
</evidence>
<protein>
    <submittedName>
        <fullName evidence="2">DUF2795 domain-containing protein</fullName>
    </submittedName>
</protein>
<dbReference type="EMBL" id="RBAL01000006">
    <property type="protein sequence ID" value="RKN42218.1"/>
    <property type="molecule type" value="Genomic_DNA"/>
</dbReference>
<organism evidence="2 3">
    <name type="scientific">Streptomyces hoynatensis</name>
    <dbReference type="NCBI Taxonomy" id="1141874"/>
    <lineage>
        <taxon>Bacteria</taxon>
        <taxon>Bacillati</taxon>
        <taxon>Actinomycetota</taxon>
        <taxon>Actinomycetes</taxon>
        <taxon>Kitasatosporales</taxon>
        <taxon>Streptomycetaceae</taxon>
        <taxon>Streptomyces</taxon>
    </lineage>
</organism>
<proteinExistence type="predicted"/>